<protein>
    <submittedName>
        <fullName evidence="3">Uncharacterized protein</fullName>
    </submittedName>
</protein>
<feature type="signal peptide" evidence="2">
    <location>
        <begin position="1"/>
        <end position="20"/>
    </location>
</feature>
<evidence type="ECO:0000256" key="2">
    <source>
        <dbReference type="SAM" id="SignalP"/>
    </source>
</evidence>
<name>A0A3E0W6E3_9MICO</name>
<gene>
    <name evidence="3" type="ORF">B7R25_15690</name>
</gene>
<organism evidence="3 4">
    <name type="scientific">Subtercola boreus</name>
    <dbReference type="NCBI Taxonomy" id="120213"/>
    <lineage>
        <taxon>Bacteria</taxon>
        <taxon>Bacillati</taxon>
        <taxon>Actinomycetota</taxon>
        <taxon>Actinomycetes</taxon>
        <taxon>Micrococcales</taxon>
        <taxon>Microbacteriaceae</taxon>
        <taxon>Subtercola</taxon>
    </lineage>
</organism>
<feature type="compositionally biased region" description="Polar residues" evidence="1">
    <location>
        <begin position="93"/>
        <end position="109"/>
    </location>
</feature>
<reference evidence="3 4" key="1">
    <citation type="submission" date="2017-04" db="EMBL/GenBank/DDBJ databases">
        <title>Comparative genome analysis of Subtercola boreus.</title>
        <authorList>
            <person name="Cho Y.-J."/>
            <person name="Cho A."/>
            <person name="Kim O.-S."/>
            <person name="Lee J.-I."/>
        </authorList>
    </citation>
    <scope>NUCLEOTIDE SEQUENCE [LARGE SCALE GENOMIC DNA]</scope>
    <source>
        <strain evidence="3 4">P28004</strain>
    </source>
</reference>
<feature type="region of interest" description="Disordered" evidence="1">
    <location>
        <begin position="86"/>
        <end position="109"/>
    </location>
</feature>
<dbReference type="PROSITE" id="PS51257">
    <property type="entry name" value="PROKAR_LIPOPROTEIN"/>
    <property type="match status" value="1"/>
</dbReference>
<accession>A0A3E0W6E3</accession>
<dbReference type="AlphaFoldDB" id="A0A3E0W6E3"/>
<evidence type="ECO:0000256" key="1">
    <source>
        <dbReference type="SAM" id="MobiDB-lite"/>
    </source>
</evidence>
<dbReference type="PROSITE" id="PS51318">
    <property type="entry name" value="TAT"/>
    <property type="match status" value="1"/>
</dbReference>
<dbReference type="OrthoDB" id="4252048at2"/>
<sequence>MTIKAIRRRFLAATTVCVVAASLLAGCTSTPDPASGSTADDVTASLGAVPIPTAPPLDPVPTATLGTPQLLAMGAQTVVILDAGTDGEATATGPRQTDTLATPSDPTARSTDATITLSVQASHGSIVLDPADLVCRDETGAQITLTPAAGMPTGPVTIPAGSTATIDVVGHFESGAAQLTWRPEGRPIAIWDFNIELD</sequence>
<dbReference type="InterPro" id="IPR006311">
    <property type="entry name" value="TAT_signal"/>
</dbReference>
<keyword evidence="2" id="KW-0732">Signal</keyword>
<dbReference type="Proteomes" id="UP000257080">
    <property type="component" value="Unassembled WGS sequence"/>
</dbReference>
<evidence type="ECO:0000313" key="4">
    <source>
        <dbReference type="Proteomes" id="UP000257080"/>
    </source>
</evidence>
<evidence type="ECO:0000313" key="3">
    <source>
        <dbReference type="EMBL" id="RFA24994.1"/>
    </source>
</evidence>
<comment type="caution">
    <text evidence="3">The sequence shown here is derived from an EMBL/GenBank/DDBJ whole genome shotgun (WGS) entry which is preliminary data.</text>
</comment>
<proteinExistence type="predicted"/>
<feature type="chain" id="PRO_5039266967" evidence="2">
    <location>
        <begin position="21"/>
        <end position="198"/>
    </location>
</feature>
<dbReference type="EMBL" id="NBXE01000035">
    <property type="protein sequence ID" value="RFA24994.1"/>
    <property type="molecule type" value="Genomic_DNA"/>
</dbReference>
<dbReference type="RefSeq" id="WP_116419892.1">
    <property type="nucleotide sequence ID" value="NZ_NBXC01000030.1"/>
</dbReference>